<reference evidence="1 3" key="1">
    <citation type="submission" date="2017-11" db="EMBL/GenBank/DDBJ databases">
        <title>The genome of Rhizophagus clarus HR1 reveals common genetic basis of auxotrophy among arbuscular mycorrhizal fungi.</title>
        <authorList>
            <person name="Kobayashi Y."/>
        </authorList>
    </citation>
    <scope>NUCLEOTIDE SEQUENCE [LARGE SCALE GENOMIC DNA]</scope>
    <source>
        <strain evidence="1 3">HR1</strain>
    </source>
</reference>
<dbReference type="EMBL" id="BLAL01000215">
    <property type="protein sequence ID" value="GES92593.1"/>
    <property type="molecule type" value="Genomic_DNA"/>
</dbReference>
<dbReference type="Proteomes" id="UP000615446">
    <property type="component" value="Unassembled WGS sequence"/>
</dbReference>
<protein>
    <submittedName>
        <fullName evidence="1">Uncharacterized protein</fullName>
    </submittedName>
</protein>
<dbReference type="AlphaFoldDB" id="A0A2Z6SC36"/>
<proteinExistence type="predicted"/>
<dbReference type="EMBL" id="BEXD01003816">
    <property type="protein sequence ID" value="GBC02219.1"/>
    <property type="molecule type" value="Genomic_DNA"/>
</dbReference>
<accession>A0A2Z6SC36</accession>
<sequence length="122" mass="14439">MRLEIFQLVNSIELSLTKPWASKGYWQEIVSNVFDFTSIMKKYSNYFEYTNTNISLHDSKNPARKPSTNCNIILIPKCNENIDSKYFQLNFDLINKELFDFVDLNQYVPNEPTNKHQFICNL</sequence>
<dbReference type="OrthoDB" id="2307758at2759"/>
<evidence type="ECO:0000313" key="1">
    <source>
        <dbReference type="EMBL" id="GBC02219.1"/>
    </source>
</evidence>
<dbReference type="Proteomes" id="UP000247702">
    <property type="component" value="Unassembled WGS sequence"/>
</dbReference>
<evidence type="ECO:0000313" key="3">
    <source>
        <dbReference type="Proteomes" id="UP000247702"/>
    </source>
</evidence>
<keyword evidence="3" id="KW-1185">Reference proteome</keyword>
<gene>
    <name evidence="2" type="ORF">RCL2_001936500</name>
    <name evidence="1" type="ORF">RclHR1_04500007</name>
</gene>
<organism evidence="1 3">
    <name type="scientific">Rhizophagus clarus</name>
    <dbReference type="NCBI Taxonomy" id="94130"/>
    <lineage>
        <taxon>Eukaryota</taxon>
        <taxon>Fungi</taxon>
        <taxon>Fungi incertae sedis</taxon>
        <taxon>Mucoromycota</taxon>
        <taxon>Glomeromycotina</taxon>
        <taxon>Glomeromycetes</taxon>
        <taxon>Glomerales</taxon>
        <taxon>Glomeraceae</taxon>
        <taxon>Rhizophagus</taxon>
    </lineage>
</organism>
<comment type="caution">
    <text evidence="1">The sequence shown here is derived from an EMBL/GenBank/DDBJ whole genome shotgun (WGS) entry which is preliminary data.</text>
</comment>
<evidence type="ECO:0000313" key="2">
    <source>
        <dbReference type="EMBL" id="GES92593.1"/>
    </source>
</evidence>
<reference evidence="2" key="2">
    <citation type="submission" date="2019-10" db="EMBL/GenBank/DDBJ databases">
        <title>Conservation and host-specific expression of non-tandemly repeated heterogenous ribosome RNA gene in arbuscular mycorrhizal fungi.</title>
        <authorList>
            <person name="Maeda T."/>
            <person name="Kobayashi Y."/>
            <person name="Nakagawa T."/>
            <person name="Ezawa T."/>
            <person name="Yamaguchi K."/>
            <person name="Bino T."/>
            <person name="Nishimoto Y."/>
            <person name="Shigenobu S."/>
            <person name="Kawaguchi M."/>
        </authorList>
    </citation>
    <scope>NUCLEOTIDE SEQUENCE</scope>
    <source>
        <strain evidence="2">HR1</strain>
    </source>
</reference>
<name>A0A2Z6SC36_9GLOM</name>